<dbReference type="EMBL" id="VIVL01000014">
    <property type="protein sequence ID" value="TWD75989.1"/>
    <property type="molecule type" value="Genomic_DNA"/>
</dbReference>
<proteinExistence type="inferred from homology"/>
<comment type="caution">
    <text evidence="7">The sequence shown here is derived from an EMBL/GenBank/DDBJ whole genome shotgun (WGS) entry which is preliminary data.</text>
</comment>
<feature type="region of interest" description="Disordered" evidence="5">
    <location>
        <begin position="319"/>
        <end position="347"/>
    </location>
</feature>
<evidence type="ECO:0000256" key="5">
    <source>
        <dbReference type="SAM" id="MobiDB-lite"/>
    </source>
</evidence>
<keyword evidence="3 7" id="KW-0238">DNA-binding</keyword>
<reference evidence="7 8" key="1">
    <citation type="submission" date="2019-06" db="EMBL/GenBank/DDBJ databases">
        <title>Sorghum-associated microbial communities from plants grown in Nebraska, USA.</title>
        <authorList>
            <person name="Schachtman D."/>
        </authorList>
    </citation>
    <scope>NUCLEOTIDE SEQUENCE [LARGE SCALE GENOMIC DNA]</scope>
    <source>
        <strain evidence="7 8">T529</strain>
    </source>
</reference>
<organism evidence="7 8">
    <name type="scientific">Variovorax beijingensis</name>
    <dbReference type="NCBI Taxonomy" id="2496117"/>
    <lineage>
        <taxon>Bacteria</taxon>
        <taxon>Pseudomonadati</taxon>
        <taxon>Pseudomonadota</taxon>
        <taxon>Betaproteobacteria</taxon>
        <taxon>Burkholderiales</taxon>
        <taxon>Comamonadaceae</taxon>
        <taxon>Variovorax</taxon>
    </lineage>
</organism>
<dbReference type="PROSITE" id="PS50931">
    <property type="entry name" value="HTH_LYSR"/>
    <property type="match status" value="1"/>
</dbReference>
<dbReference type="AlphaFoldDB" id="A0A561BAW0"/>
<feature type="domain" description="HTH lysR-type" evidence="6">
    <location>
        <begin position="4"/>
        <end position="61"/>
    </location>
</feature>
<evidence type="ECO:0000313" key="8">
    <source>
        <dbReference type="Proteomes" id="UP000319722"/>
    </source>
</evidence>
<dbReference type="SUPFAM" id="SSF53850">
    <property type="entry name" value="Periplasmic binding protein-like II"/>
    <property type="match status" value="1"/>
</dbReference>
<dbReference type="GO" id="GO:0003677">
    <property type="term" value="F:DNA binding"/>
    <property type="evidence" value="ECO:0007669"/>
    <property type="project" value="UniProtKB-KW"/>
</dbReference>
<keyword evidence="2" id="KW-0805">Transcription regulation</keyword>
<keyword evidence="4" id="KW-0804">Transcription</keyword>
<dbReference type="InterPro" id="IPR005119">
    <property type="entry name" value="LysR_subst-bd"/>
</dbReference>
<evidence type="ECO:0000256" key="1">
    <source>
        <dbReference type="ARBA" id="ARBA00009437"/>
    </source>
</evidence>
<dbReference type="InterPro" id="IPR036388">
    <property type="entry name" value="WH-like_DNA-bd_sf"/>
</dbReference>
<dbReference type="InterPro" id="IPR000847">
    <property type="entry name" value="LysR_HTH_N"/>
</dbReference>
<dbReference type="PANTHER" id="PTHR30419:SF2">
    <property type="entry name" value="LYSR FAMILY TRANSCRIPTIONAL REGULATOR"/>
    <property type="match status" value="1"/>
</dbReference>
<dbReference type="InterPro" id="IPR050950">
    <property type="entry name" value="HTH-type_LysR_regulators"/>
</dbReference>
<dbReference type="GO" id="GO:0003700">
    <property type="term" value="F:DNA-binding transcription factor activity"/>
    <property type="evidence" value="ECO:0007669"/>
    <property type="project" value="InterPro"/>
</dbReference>
<dbReference type="InterPro" id="IPR036390">
    <property type="entry name" value="WH_DNA-bd_sf"/>
</dbReference>
<dbReference type="Pfam" id="PF03466">
    <property type="entry name" value="LysR_substrate"/>
    <property type="match status" value="1"/>
</dbReference>
<gene>
    <name evidence="7" type="ORF">FB547_11460</name>
</gene>
<evidence type="ECO:0000256" key="2">
    <source>
        <dbReference type="ARBA" id="ARBA00023015"/>
    </source>
</evidence>
<comment type="similarity">
    <text evidence="1">Belongs to the LysR transcriptional regulatory family.</text>
</comment>
<evidence type="ECO:0000256" key="4">
    <source>
        <dbReference type="ARBA" id="ARBA00023163"/>
    </source>
</evidence>
<evidence type="ECO:0000313" key="7">
    <source>
        <dbReference type="EMBL" id="TWD75989.1"/>
    </source>
</evidence>
<dbReference type="CDD" id="cd08421">
    <property type="entry name" value="PBP2_LTTR_like_1"/>
    <property type="match status" value="1"/>
</dbReference>
<dbReference type="RefSeq" id="WP_186454279.1">
    <property type="nucleotide sequence ID" value="NZ_VIVL01000014.1"/>
</dbReference>
<dbReference type="Gene3D" id="3.40.190.290">
    <property type="match status" value="1"/>
</dbReference>
<dbReference type="SUPFAM" id="SSF46785">
    <property type="entry name" value="Winged helix' DNA-binding domain"/>
    <property type="match status" value="1"/>
</dbReference>
<dbReference type="Gene3D" id="1.10.10.10">
    <property type="entry name" value="Winged helix-like DNA-binding domain superfamily/Winged helix DNA-binding domain"/>
    <property type="match status" value="1"/>
</dbReference>
<dbReference type="GO" id="GO:0005829">
    <property type="term" value="C:cytosol"/>
    <property type="evidence" value="ECO:0007669"/>
    <property type="project" value="TreeGrafter"/>
</dbReference>
<accession>A0A561BAW0</accession>
<dbReference type="PANTHER" id="PTHR30419">
    <property type="entry name" value="HTH-TYPE TRANSCRIPTIONAL REGULATOR YBHD"/>
    <property type="match status" value="1"/>
</dbReference>
<evidence type="ECO:0000259" key="6">
    <source>
        <dbReference type="PROSITE" id="PS50931"/>
    </source>
</evidence>
<dbReference type="Pfam" id="PF00126">
    <property type="entry name" value="HTH_1"/>
    <property type="match status" value="1"/>
</dbReference>
<dbReference type="FunFam" id="1.10.10.10:FF:000001">
    <property type="entry name" value="LysR family transcriptional regulator"/>
    <property type="match status" value="1"/>
</dbReference>
<evidence type="ECO:0000256" key="3">
    <source>
        <dbReference type="ARBA" id="ARBA00023125"/>
    </source>
</evidence>
<dbReference type="Proteomes" id="UP000319722">
    <property type="component" value="Unassembled WGS sequence"/>
</dbReference>
<sequence length="347" mass="37395">MKQFEFTTLKLFLAVADGGSLTTAADKCNIAIAALSKRISDLEASAGTRFFERRARGMSLTPAGRALLQHAREIIYGVERMQSDLLLYSRGIHGLLRIAATASAVAEFLPQELRSFSDAHPEVAIDLTEGTSQKVVEAVLDGRADLGIFLEPVAGNGLVTFPYRRDELCVVVPRGHHLTAQARVRFAETLVYGHIGTETQSSLSQKLMAEGGVDYRVRIRVGSVDAACRMVHAGLGICIAPRLIVENYRDCFSIALVGLDEPWAARQMLVGARSKQGLSGAARAFLRRCVGAGAAQPQRHSPGPIGRAATAEVSCAAKDLSHEAKHKGPPPSYDPVFPNEDPETTHE</sequence>
<name>A0A561BAW0_9BURK</name>
<protein>
    <submittedName>
        <fullName evidence="7">DNA-binding transcriptional LysR family regulator</fullName>
    </submittedName>
</protein>